<evidence type="ECO:0000256" key="7">
    <source>
        <dbReference type="ARBA" id="ARBA00023239"/>
    </source>
</evidence>
<dbReference type="CDD" id="cd06829">
    <property type="entry name" value="PLPDE_III_CANSDC"/>
    <property type="match status" value="1"/>
</dbReference>
<dbReference type="Pfam" id="PF00278">
    <property type="entry name" value="Orn_DAP_Arg_deC"/>
    <property type="match status" value="1"/>
</dbReference>
<proteinExistence type="inferred from homology"/>
<dbReference type="EMBL" id="CP136594">
    <property type="protein sequence ID" value="WOE73978.1"/>
    <property type="molecule type" value="Genomic_DNA"/>
</dbReference>
<evidence type="ECO:0000256" key="1">
    <source>
        <dbReference type="ARBA" id="ARBA00001933"/>
    </source>
</evidence>
<feature type="domain" description="Orn/DAP/Arg decarboxylase 2 C-terminal" evidence="13">
    <location>
        <begin position="157"/>
        <end position="343"/>
    </location>
</feature>
<comment type="function">
    <text evidence="11">Catalyzes the decarboxylation of carboxynorspermidine and carboxyspermidine.</text>
</comment>
<dbReference type="SUPFAM" id="SSF50621">
    <property type="entry name" value="Alanine racemase C-terminal domain-like"/>
    <property type="match status" value="1"/>
</dbReference>
<evidence type="ECO:0000256" key="8">
    <source>
        <dbReference type="ARBA" id="ARBA00025802"/>
    </source>
</evidence>
<dbReference type="InterPro" id="IPR009006">
    <property type="entry name" value="Ala_racemase/Decarboxylase_C"/>
</dbReference>
<keyword evidence="6 11" id="KW-0745">Spermidine biosynthesis</keyword>
<comment type="catalytic activity">
    <reaction evidence="10 11">
        <text>carboxynorspermidine + H(+) = norspermidine + CO2</text>
        <dbReference type="Rhea" id="RHEA:34099"/>
        <dbReference type="ChEBI" id="CHEBI:15378"/>
        <dbReference type="ChEBI" id="CHEBI:16526"/>
        <dbReference type="ChEBI" id="CHEBI:57920"/>
        <dbReference type="ChEBI" id="CHEBI:65070"/>
        <dbReference type="EC" id="4.1.1.96"/>
    </reaction>
</comment>
<keyword evidence="7 11" id="KW-0456">Lyase</keyword>
<dbReference type="PANTHER" id="PTHR43727">
    <property type="entry name" value="DIAMINOPIMELATE DECARBOXYLASE"/>
    <property type="match status" value="1"/>
</dbReference>
<name>A0AA97F4P2_9SPHN</name>
<evidence type="ECO:0000256" key="3">
    <source>
        <dbReference type="ARBA" id="ARBA00013633"/>
    </source>
</evidence>
<evidence type="ECO:0000313" key="14">
    <source>
        <dbReference type="EMBL" id="WOE73978.1"/>
    </source>
</evidence>
<keyword evidence="5 11" id="KW-0663">Pyridoxal phosphate</keyword>
<evidence type="ECO:0000259" key="13">
    <source>
        <dbReference type="Pfam" id="PF00278"/>
    </source>
</evidence>
<evidence type="ECO:0000256" key="4">
    <source>
        <dbReference type="ARBA" id="ARBA00022793"/>
    </source>
</evidence>
<evidence type="ECO:0000313" key="15">
    <source>
        <dbReference type="Proteomes" id="UP001302429"/>
    </source>
</evidence>
<accession>A0AA97F4P2</accession>
<evidence type="ECO:0000256" key="10">
    <source>
        <dbReference type="ARBA" id="ARBA00047389"/>
    </source>
</evidence>
<dbReference type="GO" id="GO:0009089">
    <property type="term" value="P:lysine biosynthetic process via diaminopimelate"/>
    <property type="evidence" value="ECO:0007669"/>
    <property type="project" value="TreeGrafter"/>
</dbReference>
<dbReference type="Gene3D" id="2.40.37.10">
    <property type="entry name" value="Lyase, Ornithine Decarboxylase, Chain A, domain 1"/>
    <property type="match status" value="1"/>
</dbReference>
<evidence type="ECO:0000256" key="2">
    <source>
        <dbReference type="ARBA" id="ARBA00012259"/>
    </source>
</evidence>
<organism evidence="14 15">
    <name type="scientific">Alterisphingorhabdus coralli</name>
    <dbReference type="NCBI Taxonomy" id="3071408"/>
    <lineage>
        <taxon>Bacteria</taxon>
        <taxon>Pseudomonadati</taxon>
        <taxon>Pseudomonadota</taxon>
        <taxon>Alphaproteobacteria</taxon>
        <taxon>Sphingomonadales</taxon>
        <taxon>Sphingomonadaceae</taxon>
        <taxon>Alterisphingorhabdus (ex Yan et al. 2024)</taxon>
    </lineage>
</organism>
<evidence type="ECO:0000256" key="9">
    <source>
        <dbReference type="ARBA" id="ARBA00047351"/>
    </source>
</evidence>
<comment type="cofactor">
    <cofactor evidence="1 11">
        <name>pyridoxal 5'-phosphate</name>
        <dbReference type="ChEBI" id="CHEBI:597326"/>
    </cofactor>
</comment>
<dbReference type="PANTHER" id="PTHR43727:SF1">
    <property type="entry name" value="CARBOXYNORSPERMIDINE_CARBOXYSPERMIDINE DECARBOXYLASE"/>
    <property type="match status" value="1"/>
</dbReference>
<dbReference type="GO" id="GO:0008836">
    <property type="term" value="F:diaminopimelate decarboxylase activity"/>
    <property type="evidence" value="ECO:0007669"/>
    <property type="project" value="TreeGrafter"/>
</dbReference>
<dbReference type="Proteomes" id="UP001302429">
    <property type="component" value="Chromosome"/>
</dbReference>
<gene>
    <name evidence="14" type="ORF">RB602_08880</name>
</gene>
<keyword evidence="15" id="KW-1185">Reference proteome</keyword>
<comment type="similarity">
    <text evidence="8 11">Belongs to the Orn/Lys/Arg decarboxylase class-II family. NspC subfamily.</text>
</comment>
<feature type="binding site" evidence="12">
    <location>
        <position position="292"/>
    </location>
    <ligand>
        <name>substrate</name>
    </ligand>
</feature>
<dbReference type="InterPro" id="IPR022643">
    <property type="entry name" value="De-COase2_C"/>
</dbReference>
<dbReference type="EC" id="4.1.1.96" evidence="2 11"/>
<evidence type="ECO:0000256" key="6">
    <source>
        <dbReference type="ARBA" id="ARBA00023066"/>
    </source>
</evidence>
<dbReference type="Gene3D" id="3.20.20.10">
    <property type="entry name" value="Alanine racemase"/>
    <property type="match status" value="1"/>
</dbReference>
<dbReference type="KEGG" id="acoa:RB602_08880"/>
<sequence length="390" mass="43306">METKAGDPGAFAHFDLHRVPSPAFVIDEAKLRTNLEVLADIKHRSGAHILSALKAFSMWEVAPLIGEYLDGVCASGLWEARLGYDKYEGEIATYSPAYKAAELPEIAAISDHLIFNTPGQIATHSALIRGLRDGGEQFDIGLRINPMTPLGEVAKYDPCSPHSRLGFPIDQLNEAHFETIDGLHFHTLCEQNFEPLYETWEAIVPYIADHVDQLKWLNLGGGHHITRDDYNREELVAFLEDLRETSGCEVYLEPGEAVALDAGILVGEILDVFDNDMPVAITDVSATCHMPDVIEAPYRPAMLHEQRDGEAVRLGGPSCLAGDVIGDYRLPGPAEPGLRFAFLDQAHYSMVKTTTFNGVALPSIWLWNSETDELRCVKEFDWTTFRDRLS</sequence>
<keyword evidence="4 11" id="KW-0210">Decarboxylase</keyword>
<comment type="subunit">
    <text evidence="11">Homodimer.</text>
</comment>
<dbReference type="AlphaFoldDB" id="A0AA97F4P2"/>
<evidence type="ECO:0000256" key="5">
    <source>
        <dbReference type="ARBA" id="ARBA00022898"/>
    </source>
</evidence>
<dbReference type="InterPro" id="IPR005730">
    <property type="entry name" value="Nsp_de-COase"/>
</dbReference>
<dbReference type="GO" id="GO:0005737">
    <property type="term" value="C:cytoplasm"/>
    <property type="evidence" value="ECO:0007669"/>
    <property type="project" value="UniProtKB-SubCell"/>
</dbReference>
<dbReference type="InterPro" id="IPR029066">
    <property type="entry name" value="PLP-binding_barrel"/>
</dbReference>
<reference evidence="14 15" key="1">
    <citation type="submission" date="2023-10" db="EMBL/GenBank/DDBJ databases">
        <title>Complete genome sequence of a Sphingomonadaceae bacterium.</title>
        <authorList>
            <person name="Yan C."/>
        </authorList>
    </citation>
    <scope>NUCLEOTIDE SEQUENCE [LARGE SCALE GENOMIC DNA]</scope>
    <source>
        <strain evidence="14 15">SCSIO 66989</strain>
    </source>
</reference>
<feature type="binding site" evidence="12">
    <location>
        <position position="256"/>
    </location>
    <ligand>
        <name>substrate</name>
    </ligand>
</feature>
<evidence type="ECO:0000256" key="11">
    <source>
        <dbReference type="PIRNR" id="PIRNR038941"/>
    </source>
</evidence>
<keyword evidence="11" id="KW-0963">Cytoplasm</keyword>
<comment type="subcellular location">
    <subcellularLocation>
        <location evidence="11">Cytoplasm</location>
    </subcellularLocation>
</comment>
<keyword evidence="11" id="KW-0620">Polyamine biosynthesis</keyword>
<protein>
    <recommendedName>
        <fullName evidence="3 11">Carboxynorspermidine/carboxyspermidine decarboxylase</fullName>
        <shortName evidence="11">CANS DC/CAS DC</shortName>
        <shortName evidence="11">CANSDC/CASDC</shortName>
        <ecNumber evidence="2 11">4.1.1.96</ecNumber>
    </recommendedName>
</protein>
<dbReference type="GO" id="GO:0008295">
    <property type="term" value="P:spermidine biosynthetic process"/>
    <property type="evidence" value="ECO:0007669"/>
    <property type="project" value="UniProtKB-KW"/>
</dbReference>
<comment type="catalytic activity">
    <reaction evidence="9 11">
        <text>carboxyspermidine + H(+) = spermidine + CO2</text>
        <dbReference type="Rhea" id="RHEA:34095"/>
        <dbReference type="ChEBI" id="CHEBI:15378"/>
        <dbReference type="ChEBI" id="CHEBI:16526"/>
        <dbReference type="ChEBI" id="CHEBI:57834"/>
        <dbReference type="ChEBI" id="CHEBI:65072"/>
        <dbReference type="EC" id="4.1.1.96"/>
    </reaction>
</comment>
<dbReference type="SUPFAM" id="SSF51419">
    <property type="entry name" value="PLP-binding barrel"/>
    <property type="match status" value="1"/>
</dbReference>
<dbReference type="GO" id="GO:0045312">
    <property type="term" value="P:nor-spermidine biosynthetic process"/>
    <property type="evidence" value="ECO:0007669"/>
    <property type="project" value="InterPro"/>
</dbReference>
<evidence type="ECO:0000256" key="12">
    <source>
        <dbReference type="PIRSR" id="PIRSR038941-1"/>
    </source>
</evidence>
<dbReference type="RefSeq" id="WP_317080209.1">
    <property type="nucleotide sequence ID" value="NZ_CP136594.1"/>
</dbReference>
<dbReference type="PIRSF" id="PIRSF038941">
    <property type="entry name" value="NspC"/>
    <property type="match status" value="1"/>
</dbReference>